<evidence type="ECO:0000256" key="11">
    <source>
        <dbReference type="HAMAP-Rule" id="MF_00115"/>
    </source>
</evidence>
<keyword evidence="10 11" id="KW-0407">Ion channel</keyword>
<dbReference type="Pfam" id="PF01741">
    <property type="entry name" value="MscL"/>
    <property type="match status" value="1"/>
</dbReference>
<comment type="subcellular location">
    <subcellularLocation>
        <location evidence="1 11">Cell membrane</location>
        <topology evidence="1 11">Multi-pass membrane protein</topology>
    </subcellularLocation>
</comment>
<dbReference type="Proteomes" id="UP000030101">
    <property type="component" value="Unassembled WGS sequence"/>
</dbReference>
<evidence type="ECO:0000256" key="8">
    <source>
        <dbReference type="ARBA" id="ARBA00023065"/>
    </source>
</evidence>
<accession>A0ABR4XM62</accession>
<feature type="transmembrane region" description="Helical" evidence="11">
    <location>
        <begin position="12"/>
        <end position="33"/>
    </location>
</feature>
<comment type="function">
    <text evidence="11">Channel that opens in response to stretch forces in the membrane lipid bilayer. May participate in the regulation of osmotic pressure changes within the cell.</text>
</comment>
<dbReference type="EMBL" id="JQZV01000008">
    <property type="protein sequence ID" value="KGN92691.1"/>
    <property type="molecule type" value="Genomic_DNA"/>
</dbReference>
<dbReference type="PROSITE" id="PS01327">
    <property type="entry name" value="MSCL"/>
    <property type="match status" value="1"/>
</dbReference>
<dbReference type="PRINTS" id="PR01264">
    <property type="entry name" value="MECHCHANNEL"/>
</dbReference>
<dbReference type="InterPro" id="IPR037673">
    <property type="entry name" value="MSC/AndL"/>
</dbReference>
<keyword evidence="5" id="KW-0997">Cell inner membrane</keyword>
<evidence type="ECO:0000256" key="10">
    <source>
        <dbReference type="ARBA" id="ARBA00023303"/>
    </source>
</evidence>
<evidence type="ECO:0000313" key="13">
    <source>
        <dbReference type="Proteomes" id="UP000030101"/>
    </source>
</evidence>
<reference evidence="12 13" key="1">
    <citation type="submission" date="2014-08" db="EMBL/GenBank/DDBJ databases">
        <title>Porphyromonas canoris strain:OH2762 Genome sequencing.</title>
        <authorList>
            <person name="Wallis C."/>
            <person name="Deusch O."/>
            <person name="O'Flynn C."/>
            <person name="Davis I."/>
            <person name="Jospin G."/>
            <person name="Darling A.E."/>
            <person name="Coil D.A."/>
            <person name="Alexiev A."/>
            <person name="Horsfall A."/>
            <person name="Kirkwood N."/>
            <person name="Harris S."/>
            <person name="Eisen J.A."/>
        </authorList>
    </citation>
    <scope>NUCLEOTIDE SEQUENCE [LARGE SCALE GENOMIC DNA]</scope>
    <source>
        <strain evidence="13">COT-108 OH2762</strain>
    </source>
</reference>
<evidence type="ECO:0000256" key="9">
    <source>
        <dbReference type="ARBA" id="ARBA00023136"/>
    </source>
</evidence>
<dbReference type="InterPro" id="IPR001185">
    <property type="entry name" value="MS_channel"/>
</dbReference>
<dbReference type="Gene3D" id="1.10.1200.120">
    <property type="entry name" value="Large-conductance mechanosensitive channel, MscL, domain 1"/>
    <property type="match status" value="1"/>
</dbReference>
<evidence type="ECO:0000256" key="3">
    <source>
        <dbReference type="ARBA" id="ARBA00022448"/>
    </source>
</evidence>
<keyword evidence="6 11" id="KW-0812">Transmembrane</keyword>
<evidence type="ECO:0000256" key="4">
    <source>
        <dbReference type="ARBA" id="ARBA00022475"/>
    </source>
</evidence>
<keyword evidence="3 11" id="KW-0813">Transport</keyword>
<dbReference type="InterPro" id="IPR019823">
    <property type="entry name" value="Mechanosensitive_channel_CS"/>
</dbReference>
<keyword evidence="13" id="KW-1185">Reference proteome</keyword>
<evidence type="ECO:0000256" key="6">
    <source>
        <dbReference type="ARBA" id="ARBA00022692"/>
    </source>
</evidence>
<dbReference type="NCBIfam" id="NF010557">
    <property type="entry name" value="PRK13952.1"/>
    <property type="match status" value="1"/>
</dbReference>
<feature type="transmembrane region" description="Helical" evidence="11">
    <location>
        <begin position="82"/>
        <end position="101"/>
    </location>
</feature>
<keyword evidence="7 11" id="KW-1133">Transmembrane helix</keyword>
<comment type="subunit">
    <text evidence="11">Homopentamer.</text>
</comment>
<dbReference type="SUPFAM" id="SSF81330">
    <property type="entry name" value="Gated mechanosensitive channel"/>
    <property type="match status" value="1"/>
</dbReference>
<name>A0ABR4XM62_9PORP</name>
<keyword evidence="4 11" id="KW-1003">Cell membrane</keyword>
<dbReference type="PANTHER" id="PTHR30266:SF2">
    <property type="entry name" value="LARGE-CONDUCTANCE MECHANOSENSITIVE CHANNEL"/>
    <property type="match status" value="1"/>
</dbReference>
<evidence type="ECO:0000256" key="7">
    <source>
        <dbReference type="ARBA" id="ARBA00022989"/>
    </source>
</evidence>
<keyword evidence="8 11" id="KW-0406">Ion transport</keyword>
<dbReference type="NCBIfam" id="TIGR00220">
    <property type="entry name" value="mscL"/>
    <property type="match status" value="1"/>
</dbReference>
<proteinExistence type="inferred from homology"/>
<comment type="similarity">
    <text evidence="2 11">Belongs to the MscL family.</text>
</comment>
<dbReference type="HAMAP" id="MF_00115">
    <property type="entry name" value="MscL"/>
    <property type="match status" value="1"/>
</dbReference>
<dbReference type="PANTHER" id="PTHR30266">
    <property type="entry name" value="MECHANOSENSITIVE CHANNEL MSCL"/>
    <property type="match status" value="1"/>
</dbReference>
<evidence type="ECO:0000313" key="12">
    <source>
        <dbReference type="EMBL" id="KGN92691.1"/>
    </source>
</evidence>
<evidence type="ECO:0000256" key="5">
    <source>
        <dbReference type="ARBA" id="ARBA00022519"/>
    </source>
</evidence>
<evidence type="ECO:0000256" key="1">
    <source>
        <dbReference type="ARBA" id="ARBA00004651"/>
    </source>
</evidence>
<protein>
    <recommendedName>
        <fullName evidence="11">Large-conductance mechanosensitive channel</fullName>
    </recommendedName>
</protein>
<sequence length="140" mass="15136">MGLIKEFKEFAVKGNVVDMAVGIIIGGAFGKIVSSLVNDVIMPPIGKLLGGVNFTDLKVVISQAVMEGEQVIAEEVAIRYGAFIQTVVDFLIIAIAIFLMIKAMNSLRKKEEAAPAEPAAPPADIQLLTEIRDLLRKENR</sequence>
<dbReference type="NCBIfam" id="NF001843">
    <property type="entry name" value="PRK00567.1-4"/>
    <property type="match status" value="1"/>
</dbReference>
<gene>
    <name evidence="11 12" type="primary">mscL</name>
    <name evidence="12" type="ORF">HQ43_04150</name>
</gene>
<evidence type="ECO:0000256" key="2">
    <source>
        <dbReference type="ARBA" id="ARBA00007254"/>
    </source>
</evidence>
<keyword evidence="9 11" id="KW-0472">Membrane</keyword>
<dbReference type="InterPro" id="IPR036019">
    <property type="entry name" value="MscL_channel"/>
</dbReference>
<comment type="caution">
    <text evidence="12">The sequence shown here is derived from an EMBL/GenBank/DDBJ whole genome shotgun (WGS) entry which is preliminary data.</text>
</comment>
<dbReference type="RefSeq" id="WP_036789986.1">
    <property type="nucleotide sequence ID" value="NZ_JQZV01000008.1"/>
</dbReference>
<organism evidence="12 13">
    <name type="scientific">Porphyromonas canoris</name>
    <dbReference type="NCBI Taxonomy" id="36875"/>
    <lineage>
        <taxon>Bacteria</taxon>
        <taxon>Pseudomonadati</taxon>
        <taxon>Bacteroidota</taxon>
        <taxon>Bacteroidia</taxon>
        <taxon>Bacteroidales</taxon>
        <taxon>Porphyromonadaceae</taxon>
        <taxon>Porphyromonas</taxon>
    </lineage>
</organism>